<dbReference type="PROSITE" id="PS51252">
    <property type="entry name" value="ANTISTASIN"/>
    <property type="match status" value="2"/>
</dbReference>
<evidence type="ECO:0000259" key="8">
    <source>
        <dbReference type="PROSITE" id="PS51162"/>
    </source>
</evidence>
<dbReference type="InterPro" id="IPR036857">
    <property type="entry name" value="Thyroglobulin_1_sf"/>
</dbReference>
<feature type="domain" description="Antistasin-like" evidence="9">
    <location>
        <begin position="253"/>
        <end position="279"/>
    </location>
</feature>
<evidence type="ECO:0000256" key="3">
    <source>
        <dbReference type="ARBA" id="ARBA00022729"/>
    </source>
</evidence>
<dbReference type="InterPro" id="IPR036058">
    <property type="entry name" value="Kazal_dom_sf"/>
</dbReference>
<evidence type="ECO:0000259" key="11">
    <source>
        <dbReference type="PROSITE" id="PS51465"/>
    </source>
</evidence>
<feature type="domain" description="Kazal-like" evidence="11">
    <location>
        <begin position="940"/>
        <end position="1012"/>
    </location>
</feature>
<dbReference type="CDD" id="cd00109">
    <property type="entry name" value="Kunitz-type"/>
    <property type="match status" value="3"/>
</dbReference>
<feature type="disulfide bond" evidence="6">
    <location>
        <begin position="507"/>
        <end position="527"/>
    </location>
</feature>
<dbReference type="Pfam" id="PF02822">
    <property type="entry name" value="Antistasin"/>
    <property type="match status" value="2"/>
</dbReference>
<dbReference type="SMART" id="SM00131">
    <property type="entry name" value="KU"/>
    <property type="match status" value="3"/>
</dbReference>
<feature type="domain" description="BPTI/Kunitz inhibitor" evidence="7">
    <location>
        <begin position="352"/>
        <end position="402"/>
    </location>
</feature>
<dbReference type="Pfam" id="PF00014">
    <property type="entry name" value="Kunitz_BPTI"/>
    <property type="match status" value="3"/>
</dbReference>
<keyword evidence="5" id="KW-0393">Immunoglobulin domain</keyword>
<keyword evidence="12" id="KW-1185">Reference proteome</keyword>
<dbReference type="PROSITE" id="PS51162">
    <property type="entry name" value="THYROGLOBULIN_1_2"/>
    <property type="match status" value="2"/>
</dbReference>
<feature type="domain" description="BPTI/Kunitz inhibitor" evidence="7">
    <location>
        <begin position="726"/>
        <end position="776"/>
    </location>
</feature>
<evidence type="ECO:0000259" key="7">
    <source>
        <dbReference type="PROSITE" id="PS50279"/>
    </source>
</evidence>
<dbReference type="Pfam" id="PF00086">
    <property type="entry name" value="Thyroglobulin_1"/>
    <property type="match status" value="2"/>
</dbReference>
<evidence type="ECO:0000313" key="12">
    <source>
        <dbReference type="Proteomes" id="UP000695022"/>
    </source>
</evidence>
<dbReference type="Gene3D" id="4.10.410.10">
    <property type="entry name" value="Pancreatic trypsin inhibitor Kunitz domain"/>
    <property type="match status" value="3"/>
</dbReference>
<evidence type="ECO:0000313" key="13">
    <source>
        <dbReference type="RefSeq" id="XP_014674581.1"/>
    </source>
</evidence>
<dbReference type="PROSITE" id="PS00282">
    <property type="entry name" value="KAZAL_1"/>
    <property type="match status" value="3"/>
</dbReference>
<proteinExistence type="predicted"/>
<dbReference type="Gene3D" id="2.10.22.10">
    <property type="entry name" value="Antistasin, domain 1"/>
    <property type="match status" value="2"/>
</dbReference>
<reference evidence="13" key="1">
    <citation type="submission" date="2025-08" db="UniProtKB">
        <authorList>
            <consortium name="RefSeq"/>
        </authorList>
    </citation>
    <scope>IDENTIFICATION</scope>
</reference>
<accession>A0ABM1EQW0</accession>
<name>A0ABM1EQW0_PRICU</name>
<dbReference type="SUPFAM" id="SSF100895">
    <property type="entry name" value="Kazal-type serine protease inhibitors"/>
    <property type="match status" value="4"/>
</dbReference>
<evidence type="ECO:0000259" key="9">
    <source>
        <dbReference type="PROSITE" id="PS51252"/>
    </source>
</evidence>
<dbReference type="SUPFAM" id="SSF57262">
    <property type="entry name" value="Leech antihemostatic proteins"/>
    <property type="match status" value="2"/>
</dbReference>
<dbReference type="SUPFAM" id="SSF57610">
    <property type="entry name" value="Thyroglobulin type-1 domain"/>
    <property type="match status" value="2"/>
</dbReference>
<keyword evidence="3" id="KW-0732">Signal</keyword>
<keyword evidence="2" id="KW-0964">Secreted</keyword>
<dbReference type="PROSITE" id="PS00484">
    <property type="entry name" value="THYROGLOBULIN_1_1"/>
    <property type="match status" value="1"/>
</dbReference>
<dbReference type="GeneID" id="106814749"/>
<dbReference type="InterPro" id="IPR002350">
    <property type="entry name" value="Kazal_dom"/>
</dbReference>
<dbReference type="InterPro" id="IPR008197">
    <property type="entry name" value="WAP_dom"/>
</dbReference>
<dbReference type="Pfam" id="PF00050">
    <property type="entry name" value="Kazal_1"/>
    <property type="match status" value="4"/>
</dbReference>
<gene>
    <name evidence="13" type="primary">LOC106814749</name>
</gene>
<evidence type="ECO:0000259" key="10">
    <source>
        <dbReference type="PROSITE" id="PS51390"/>
    </source>
</evidence>
<comment type="subcellular location">
    <subcellularLocation>
        <location evidence="1">Secreted</location>
    </subcellularLocation>
</comment>
<feature type="domain" description="Kazal-like" evidence="11">
    <location>
        <begin position="800"/>
        <end position="854"/>
    </location>
</feature>
<feature type="domain" description="Thyroglobulin type-1" evidence="8">
    <location>
        <begin position="11"/>
        <end position="77"/>
    </location>
</feature>
<feature type="domain" description="BPTI/Kunitz inhibitor" evidence="7">
    <location>
        <begin position="288"/>
        <end position="344"/>
    </location>
</feature>
<feature type="domain" description="WAP" evidence="10">
    <location>
        <begin position="406"/>
        <end position="454"/>
    </location>
</feature>
<dbReference type="CDD" id="cd00191">
    <property type="entry name" value="TY"/>
    <property type="match status" value="1"/>
</dbReference>
<dbReference type="Gene3D" id="4.10.800.10">
    <property type="entry name" value="Thyroglobulin type-1"/>
    <property type="match status" value="2"/>
</dbReference>
<comment type="caution">
    <text evidence="6">Lacks conserved residue(s) required for the propagation of feature annotation.</text>
</comment>
<dbReference type="CDD" id="cd00104">
    <property type="entry name" value="KAZAL_FS"/>
    <property type="match status" value="4"/>
</dbReference>
<dbReference type="Gene3D" id="3.30.60.30">
    <property type="match status" value="4"/>
</dbReference>
<feature type="domain" description="Kazal-like" evidence="11">
    <location>
        <begin position="191"/>
        <end position="235"/>
    </location>
</feature>
<dbReference type="Proteomes" id="UP000695022">
    <property type="component" value="Unplaced"/>
</dbReference>
<dbReference type="PANTHER" id="PTHR45938">
    <property type="entry name" value="ACP24A4-RELATED"/>
    <property type="match status" value="1"/>
</dbReference>
<evidence type="ECO:0000256" key="4">
    <source>
        <dbReference type="ARBA" id="ARBA00023157"/>
    </source>
</evidence>
<keyword evidence="4 6" id="KW-1015">Disulfide bond</keyword>
<dbReference type="SUPFAM" id="SSF57362">
    <property type="entry name" value="BPTI-like"/>
    <property type="match status" value="3"/>
</dbReference>
<organism evidence="12 13">
    <name type="scientific">Priapulus caudatus</name>
    <name type="common">Priapulid worm</name>
    <dbReference type="NCBI Taxonomy" id="37621"/>
    <lineage>
        <taxon>Eukaryota</taxon>
        <taxon>Metazoa</taxon>
        <taxon>Ecdysozoa</taxon>
        <taxon>Scalidophora</taxon>
        <taxon>Priapulida</taxon>
        <taxon>Priapulimorpha</taxon>
        <taxon>Priapulimorphida</taxon>
        <taxon>Priapulidae</taxon>
        <taxon>Priapulus</taxon>
    </lineage>
</organism>
<evidence type="ECO:0000256" key="2">
    <source>
        <dbReference type="ARBA" id="ARBA00022525"/>
    </source>
</evidence>
<dbReference type="InterPro" id="IPR036880">
    <property type="entry name" value="Kunitz_BPTI_sf"/>
</dbReference>
<feature type="non-terminal residue" evidence="13">
    <location>
        <position position="1080"/>
    </location>
</feature>
<dbReference type="Pfam" id="PF00095">
    <property type="entry name" value="WAP"/>
    <property type="match status" value="1"/>
</dbReference>
<dbReference type="PRINTS" id="PR00759">
    <property type="entry name" value="BASICPTASE"/>
</dbReference>
<dbReference type="SMART" id="SM00211">
    <property type="entry name" value="TY"/>
    <property type="match status" value="2"/>
</dbReference>
<dbReference type="PANTHER" id="PTHR45938:SF11">
    <property type="entry name" value="WAP, KAZAL, IMMUNOGLOBULIN, KUNITZ AND NTR DOMAIN-CONTAINING PROTEIN 2-LIKE"/>
    <property type="match status" value="1"/>
</dbReference>
<dbReference type="SMART" id="SM00280">
    <property type="entry name" value="KAZAL"/>
    <property type="match status" value="4"/>
</dbReference>
<dbReference type="SMART" id="SM00217">
    <property type="entry name" value="WAP"/>
    <property type="match status" value="1"/>
</dbReference>
<dbReference type="InterPro" id="IPR020901">
    <property type="entry name" value="Prtase_inh_Kunz-CS"/>
</dbReference>
<dbReference type="InterPro" id="IPR004094">
    <property type="entry name" value="Antistasin-like"/>
</dbReference>
<protein>
    <submittedName>
        <fullName evidence="13">Papilin-like</fullName>
    </submittedName>
</protein>
<dbReference type="InterPro" id="IPR011061">
    <property type="entry name" value="Hirudin/antistatin"/>
</dbReference>
<evidence type="ECO:0000256" key="5">
    <source>
        <dbReference type="ARBA" id="ARBA00023319"/>
    </source>
</evidence>
<dbReference type="PROSITE" id="PS00280">
    <property type="entry name" value="BPTI_KUNITZ_1"/>
    <property type="match status" value="2"/>
</dbReference>
<dbReference type="RefSeq" id="XP_014674581.1">
    <property type="nucleotide sequence ID" value="XM_014819095.1"/>
</dbReference>
<evidence type="ECO:0000256" key="1">
    <source>
        <dbReference type="ARBA" id="ARBA00004613"/>
    </source>
</evidence>
<feature type="domain" description="Antistasin-like" evidence="9">
    <location>
        <begin position="77"/>
        <end position="108"/>
    </location>
</feature>
<feature type="domain" description="Kazal-like" evidence="11">
    <location>
        <begin position="855"/>
        <end position="895"/>
    </location>
</feature>
<dbReference type="InterPro" id="IPR000716">
    <property type="entry name" value="Thyroglobulin_1"/>
</dbReference>
<evidence type="ECO:0000256" key="6">
    <source>
        <dbReference type="PROSITE-ProRule" id="PRU00500"/>
    </source>
</evidence>
<dbReference type="PROSITE" id="PS51465">
    <property type="entry name" value="KAZAL_2"/>
    <property type="match status" value="4"/>
</dbReference>
<dbReference type="InterPro" id="IPR006150">
    <property type="entry name" value="Cys_repeat_1"/>
</dbReference>
<sequence length="1080" mass="117503">MPGRADAAPPLKACQIHEANADMLGGIIGNYRPQCTPEGEFAEIQFHGSSGYSWCVAPDGTELPGTKRPPGRGTPNCLEVFECDLLECDDDCEHGYSTDDDGCPTCSCNSSPCDGVRCPPDSGSCQLRDVECGLESCPKLAVCTHPTCEDVECDDGKVCEMRQVQCVRHPCPPLPSCELARVGVPILRLERIPESICICSQEYNPQCGTDGVTYGNPCEMNCARKRLDYPGECGSRSSGSLDTRERGKPLDICPSFVSCQISCANGYKQDERGCILCECKVALQSEVCRQPYQPSDPTQLISCLAAFRRWFYNSTSNQCERFIYSGCGGNDNNFMQYEDCRKECHSRAPDACEQPRQEGNCNGFDQRWYFNAETRACETFFYTGCGGNDNHFDSYVDCFLHCPADDPSKVGTCPDLSNAYTTSCPPACNSDGYCKGIEKCCDAGPCGSVCVEPNDVTECQVERANSALSMSSYQDPPRPMPLESGSPICDEEGNYVRFKCNVGNCYCLDEHGLSLTQENTVDQQPDCIGYSFFCPPASCEGLDSCQYGHFYTVDGDTDCPQCACAADPCNQSPCKIDQTCSSKAVNCKEGHFCQHLAICTDDSVPEPALDALVCPSFDNLWFCPSHLTTEVCQLQSDCVSPKQCCDVSSCRQHACVDPSRKSSKKPFDPCRYGNPLVKVNDPTESVSCWASNPCPPPYECNTEVADAPSVCCPRAPQPGDKRPSLCAMPRDSGPCSAAIRKWFFNSETEKCEQYLYGGCQGNENRFDDKSDCDQVCFKEMHLILPGPLRGRKELDVARQDPRGRPGPRPCICTADYTPVCGDDGKTYSNQCALNCDKDQGKPNLKVAHPGACQESLCICTQEYNPQCGTGGKTYGNPCEMNCAKATLDYSGECRSRAEPFNPCRVGDPIPDPRSLLDLGLDSSRATSCPRGYSCNTDIADRAAVCCPSLSPLPIPDRPCVCTREYNPQCGTDGVSYGNPCELNCAKRSNQDLTVDYPARVEEEAEPFNPCRVGEPIPDPSSSVGSRTCSSRTPCPRGYSCNTEIADRAAVCCPAPVIEPPVQPGQSDAACTCNTDIADRS</sequence>
<dbReference type="PROSITE" id="PS51390">
    <property type="entry name" value="WAP"/>
    <property type="match status" value="1"/>
</dbReference>
<feature type="domain" description="Thyroglobulin type-1" evidence="8">
    <location>
        <begin position="456"/>
        <end position="527"/>
    </location>
</feature>
<dbReference type="InterPro" id="IPR002223">
    <property type="entry name" value="Kunitz_BPTI"/>
</dbReference>
<dbReference type="PROSITE" id="PS50279">
    <property type="entry name" value="BPTI_KUNITZ_2"/>
    <property type="match status" value="3"/>
</dbReference>
<dbReference type="SMART" id="SM00289">
    <property type="entry name" value="WR1"/>
    <property type="match status" value="3"/>
</dbReference>